<dbReference type="InterPro" id="IPR003601">
    <property type="entry name" value="Topo_IA_2"/>
</dbReference>
<dbReference type="InterPro" id="IPR034144">
    <property type="entry name" value="TOPRIM_TopoIII"/>
</dbReference>
<sequence length="615" mass="70125">MHKRNKFKVSTVLCRQGWMSVGEGGEPRYVVVAEKPSVARSIARLLRSRDVNAYVTSVRGHVFNADFPEGYDWNSISPSRLFSVREFRNVISDERSYRELEKAFKEDGVLVVATDNDPEGELIGYEILSIYRASKGDQAPYKRMRFNSTNPDELWRAWNNLEDSLNTKWVMKAMLRQHFDLVTGAAFTRLLTKETRKCQNVRLISWGSCQSPTLGFIVKREKEIMSFKPQPFWYVWAKLKTKEGEELEARSESMKDAEMAGAVWKSVEGQKMARVLSYDEKEVTVRRPLPLDTDALLRDLTKITGHSAATLLSVAEELYAEGYSSYPRTETNRFRYDFDFGEPLRALAESDLSELLGDLGRMKAEPFNGRKDDGAHPPIYPIKPYPKDGSLKRKVWEYIARRFAANVLFGDARLKESVAEISVGKATLKASGTVVTRKGFLEVYGYFMPKDSPIPKLSPGDPLEVVESRLIEDRTKPPPRLTEAALLGLMEKNRIGTDATRAEYPKIITERGYAVKRGKVFYPTELGMRLVEALSGVDERLVTPDTRKFVEEFMEMVSKGTKTYEECLEQALKVYEELYWLCEANIERISEALAGALRPVNYKRAANHFFQSNST</sequence>
<dbReference type="InterPro" id="IPR003602">
    <property type="entry name" value="Topo_IA_DNA-bd_dom"/>
</dbReference>
<dbReference type="GO" id="GO:0003917">
    <property type="term" value="F:DNA topoisomerase type I (single strand cut, ATP-independent) activity"/>
    <property type="evidence" value="ECO:0007669"/>
    <property type="project" value="UniProtKB-EC"/>
</dbReference>
<dbReference type="AlphaFoldDB" id="A0A2R7Y101"/>
<evidence type="ECO:0000313" key="10">
    <source>
        <dbReference type="Proteomes" id="UP000244066"/>
    </source>
</evidence>
<dbReference type="InterPro" id="IPR023405">
    <property type="entry name" value="Topo_IA_core_domain"/>
</dbReference>
<dbReference type="GO" id="GO:0006310">
    <property type="term" value="P:DNA recombination"/>
    <property type="evidence" value="ECO:0007669"/>
    <property type="project" value="TreeGrafter"/>
</dbReference>
<evidence type="ECO:0000256" key="2">
    <source>
        <dbReference type="ARBA" id="ARBA00009446"/>
    </source>
</evidence>
<comment type="caution">
    <text evidence="9">The sequence shown here is derived from an EMBL/GenBank/DDBJ whole genome shotgun (WGS) entry which is preliminary data.</text>
</comment>
<dbReference type="Pfam" id="PF01131">
    <property type="entry name" value="Topoisom_bac"/>
    <property type="match status" value="1"/>
</dbReference>
<evidence type="ECO:0000259" key="7">
    <source>
        <dbReference type="PROSITE" id="PS50880"/>
    </source>
</evidence>
<keyword evidence="4" id="KW-0799">Topoisomerase</keyword>
<dbReference type="Pfam" id="PF01751">
    <property type="entry name" value="Toprim"/>
    <property type="match status" value="1"/>
</dbReference>
<evidence type="ECO:0000256" key="1">
    <source>
        <dbReference type="ARBA" id="ARBA00000213"/>
    </source>
</evidence>
<evidence type="ECO:0000256" key="4">
    <source>
        <dbReference type="ARBA" id="ARBA00023029"/>
    </source>
</evidence>
<dbReference type="EC" id="5.6.2.1" evidence="3"/>
<dbReference type="InterPro" id="IPR013497">
    <property type="entry name" value="Topo_IA_cen"/>
</dbReference>
<dbReference type="SMART" id="SM00437">
    <property type="entry name" value="TOP1Ac"/>
    <property type="match status" value="1"/>
</dbReference>
<dbReference type="InterPro" id="IPR013824">
    <property type="entry name" value="Topo_IA_cen_sub1"/>
</dbReference>
<dbReference type="PRINTS" id="PR00417">
    <property type="entry name" value="PRTPISMRASEI"/>
</dbReference>
<dbReference type="InterPro" id="IPR013826">
    <property type="entry name" value="Topo_IA_cen_sub3"/>
</dbReference>
<accession>A0A2R7Y101</accession>
<reference evidence="9 10" key="1">
    <citation type="submission" date="2017-04" db="EMBL/GenBank/DDBJ databases">
        <title>Draft Aigarchaeota genome from a New Zealand hot spring.</title>
        <authorList>
            <person name="Reysenbach A.-L."/>
            <person name="Donaho J.A."/>
            <person name="Gerhart J."/>
            <person name="Kelley J.F."/>
            <person name="Kouba K."/>
            <person name="Podar M."/>
            <person name="Stott M."/>
        </authorList>
    </citation>
    <scope>NUCLEOTIDE SEQUENCE [LARGE SCALE GENOMIC DNA]</scope>
    <source>
        <strain evidence="9">NZ13_MG1</strain>
    </source>
</reference>
<dbReference type="PROSITE" id="PS52039">
    <property type="entry name" value="TOPO_IA_2"/>
    <property type="match status" value="1"/>
</dbReference>
<dbReference type="CDD" id="cd03362">
    <property type="entry name" value="TOPRIM_TopoIA_TopoIII"/>
    <property type="match status" value="1"/>
</dbReference>
<dbReference type="Proteomes" id="UP000244066">
    <property type="component" value="Unassembled WGS sequence"/>
</dbReference>
<dbReference type="Gene3D" id="2.70.20.10">
    <property type="entry name" value="Topoisomerase I, domain 3"/>
    <property type="match status" value="1"/>
</dbReference>
<comment type="catalytic activity">
    <reaction evidence="1">
        <text>ATP-independent breakage of single-stranded DNA, followed by passage and rejoining.</text>
        <dbReference type="EC" id="5.6.2.1"/>
    </reaction>
</comment>
<gene>
    <name evidence="9" type="ORF">B9J98_07515</name>
</gene>
<dbReference type="Gene3D" id="1.10.460.10">
    <property type="entry name" value="Topoisomerase I, domain 2"/>
    <property type="match status" value="1"/>
</dbReference>
<dbReference type="PROSITE" id="PS50880">
    <property type="entry name" value="TOPRIM"/>
    <property type="match status" value="1"/>
</dbReference>
<dbReference type="EMBL" id="NDWU01000025">
    <property type="protein sequence ID" value="PUA31133.1"/>
    <property type="molecule type" value="Genomic_DNA"/>
</dbReference>
<dbReference type="CDD" id="cd00186">
    <property type="entry name" value="TOP1Ac"/>
    <property type="match status" value="1"/>
</dbReference>
<dbReference type="GO" id="GO:0006265">
    <property type="term" value="P:DNA topological change"/>
    <property type="evidence" value="ECO:0007669"/>
    <property type="project" value="InterPro"/>
</dbReference>
<dbReference type="InterPro" id="IPR000380">
    <property type="entry name" value="Topo_IA"/>
</dbReference>
<dbReference type="InterPro" id="IPR013825">
    <property type="entry name" value="Topo_IA_cen_sub2"/>
</dbReference>
<feature type="domain" description="Topo IA-type catalytic" evidence="8">
    <location>
        <begin position="166"/>
        <end position="579"/>
    </location>
</feature>
<evidence type="ECO:0000259" key="8">
    <source>
        <dbReference type="PROSITE" id="PS52039"/>
    </source>
</evidence>
<dbReference type="SUPFAM" id="SSF56712">
    <property type="entry name" value="Prokaryotic type I DNA topoisomerase"/>
    <property type="match status" value="1"/>
</dbReference>
<keyword evidence="6" id="KW-0413">Isomerase</keyword>
<dbReference type="Gene3D" id="1.10.290.10">
    <property type="entry name" value="Topoisomerase I, domain 4"/>
    <property type="match status" value="1"/>
</dbReference>
<organism evidence="9 10">
    <name type="scientific">Candidatus Terraquivivens tikiterensis</name>
    <dbReference type="NCBI Taxonomy" id="1980982"/>
    <lineage>
        <taxon>Archaea</taxon>
        <taxon>Nitrososphaerota</taxon>
        <taxon>Candidatus Wolframiiraptoraceae</taxon>
        <taxon>Candidatus Terraquivivens</taxon>
    </lineage>
</organism>
<evidence type="ECO:0000256" key="6">
    <source>
        <dbReference type="ARBA" id="ARBA00023235"/>
    </source>
</evidence>
<dbReference type="GO" id="GO:0006281">
    <property type="term" value="P:DNA repair"/>
    <property type="evidence" value="ECO:0007669"/>
    <property type="project" value="TreeGrafter"/>
</dbReference>
<dbReference type="Gene3D" id="3.40.50.140">
    <property type="match status" value="1"/>
</dbReference>
<feature type="domain" description="Toprim" evidence="7">
    <location>
        <begin position="28"/>
        <end position="151"/>
    </location>
</feature>
<dbReference type="SMART" id="SM00436">
    <property type="entry name" value="TOP1Bc"/>
    <property type="match status" value="1"/>
</dbReference>
<evidence type="ECO:0000313" key="9">
    <source>
        <dbReference type="EMBL" id="PUA31133.1"/>
    </source>
</evidence>
<dbReference type="GO" id="GO:0003677">
    <property type="term" value="F:DNA binding"/>
    <property type="evidence" value="ECO:0007669"/>
    <property type="project" value="UniProtKB-KW"/>
</dbReference>
<protein>
    <recommendedName>
        <fullName evidence="3">DNA topoisomerase</fullName>
        <ecNumber evidence="3">5.6.2.1</ecNumber>
    </recommendedName>
</protein>
<dbReference type="SMART" id="SM00493">
    <property type="entry name" value="TOPRIM"/>
    <property type="match status" value="1"/>
</dbReference>
<dbReference type="PANTHER" id="PTHR11390:SF21">
    <property type="entry name" value="DNA TOPOISOMERASE 3-ALPHA"/>
    <property type="match status" value="1"/>
</dbReference>
<dbReference type="PANTHER" id="PTHR11390">
    <property type="entry name" value="PROKARYOTIC DNA TOPOISOMERASE"/>
    <property type="match status" value="1"/>
</dbReference>
<name>A0A2R7Y101_9ARCH</name>
<keyword evidence="5" id="KW-0238">DNA-binding</keyword>
<proteinExistence type="inferred from homology"/>
<dbReference type="InterPro" id="IPR006171">
    <property type="entry name" value="TOPRIM_dom"/>
</dbReference>
<comment type="similarity">
    <text evidence="2">Belongs to the type IA topoisomerase family.</text>
</comment>
<evidence type="ECO:0000256" key="3">
    <source>
        <dbReference type="ARBA" id="ARBA00012891"/>
    </source>
</evidence>
<evidence type="ECO:0000256" key="5">
    <source>
        <dbReference type="ARBA" id="ARBA00023125"/>
    </source>
</evidence>